<reference evidence="2 3" key="1">
    <citation type="journal article" date="2018" name="Arch. Microbiol.">
        <title>New insights into the metabolic potential of the phototrophic purple bacterium Rhodopila globiformis DSM 161(T) from its draft genome sequence and evidence for a vanadium-dependent nitrogenase.</title>
        <authorList>
            <person name="Imhoff J.F."/>
            <person name="Rahn T."/>
            <person name="Kunzel S."/>
            <person name="Neulinger S.C."/>
        </authorList>
    </citation>
    <scope>NUCLEOTIDE SEQUENCE [LARGE SCALE GENOMIC DNA]</scope>
    <source>
        <strain evidence="2 3">DSM 161</strain>
    </source>
</reference>
<comment type="caution">
    <text evidence="2">The sequence shown here is derived from an EMBL/GenBank/DDBJ whole genome shotgun (WGS) entry which is preliminary data.</text>
</comment>
<dbReference type="RefSeq" id="WP_104522153.1">
    <property type="nucleotide sequence ID" value="NZ_NHRY01000263.1"/>
</dbReference>
<feature type="domain" description="Co-chaperone DjlA N-terminal" evidence="1">
    <location>
        <begin position="28"/>
        <end position="144"/>
    </location>
</feature>
<dbReference type="EMBL" id="NHRY01000263">
    <property type="protein sequence ID" value="PPQ27013.1"/>
    <property type="molecule type" value="Genomic_DNA"/>
</dbReference>
<accession>A0A2S6MXC0</accession>
<evidence type="ECO:0000259" key="1">
    <source>
        <dbReference type="Pfam" id="PF05099"/>
    </source>
</evidence>
<name>A0A2S6MXC0_RHOGL</name>
<dbReference type="Pfam" id="PF05099">
    <property type="entry name" value="TerB"/>
    <property type="match status" value="1"/>
</dbReference>
<keyword evidence="3" id="KW-1185">Reference proteome</keyword>
<dbReference type="InterPro" id="IPR029024">
    <property type="entry name" value="TerB-like"/>
</dbReference>
<sequence length="148" mass="15402">MSLRESTRSRQPAGFSVSARPGPRAFDSLITVAAEMALADGEAQPAEHLALLAFLRQHDMLATLGRRATLDRFAAALDTVAARHAAGEPDAPDLAGMLRPVAGTQAARLVARAAAHVAAADGALHPRELALLHSLHAALGLIRAEQPA</sequence>
<evidence type="ECO:0000313" key="2">
    <source>
        <dbReference type="EMBL" id="PPQ27013.1"/>
    </source>
</evidence>
<dbReference type="SUPFAM" id="SSF158682">
    <property type="entry name" value="TerB-like"/>
    <property type="match status" value="1"/>
</dbReference>
<protein>
    <recommendedName>
        <fullName evidence="1">Co-chaperone DjlA N-terminal domain-containing protein</fullName>
    </recommendedName>
</protein>
<evidence type="ECO:0000313" key="3">
    <source>
        <dbReference type="Proteomes" id="UP000239724"/>
    </source>
</evidence>
<dbReference type="Proteomes" id="UP000239724">
    <property type="component" value="Unassembled WGS sequence"/>
</dbReference>
<dbReference type="InterPro" id="IPR007791">
    <property type="entry name" value="DjlA_N"/>
</dbReference>
<dbReference type="Gene3D" id="1.10.3680.10">
    <property type="entry name" value="TerB-like"/>
    <property type="match status" value="1"/>
</dbReference>
<gene>
    <name evidence="2" type="ORF">CCS01_28135</name>
</gene>
<dbReference type="AlphaFoldDB" id="A0A2S6MXC0"/>
<proteinExistence type="predicted"/>
<organism evidence="2 3">
    <name type="scientific">Rhodopila globiformis</name>
    <name type="common">Rhodopseudomonas globiformis</name>
    <dbReference type="NCBI Taxonomy" id="1071"/>
    <lineage>
        <taxon>Bacteria</taxon>
        <taxon>Pseudomonadati</taxon>
        <taxon>Pseudomonadota</taxon>
        <taxon>Alphaproteobacteria</taxon>
        <taxon>Acetobacterales</taxon>
        <taxon>Acetobacteraceae</taxon>
        <taxon>Rhodopila</taxon>
    </lineage>
</organism>